<evidence type="ECO:0000313" key="1">
    <source>
        <dbReference type="EMBL" id="RSK46368.1"/>
    </source>
</evidence>
<dbReference type="RefSeq" id="WP_125435873.1">
    <property type="nucleotide sequence ID" value="NZ_RWIU01000001.1"/>
</dbReference>
<name>A0A3R9MI49_9BACT</name>
<keyword evidence="2" id="KW-1185">Reference proteome</keyword>
<dbReference type="Proteomes" id="UP000270291">
    <property type="component" value="Unassembled WGS sequence"/>
</dbReference>
<dbReference type="OrthoDB" id="32195at2"/>
<sequence>METAPAQHPAFPKIKFCCKISPPCTFESSLFFPLSRFLTTSLSVANDYFQHVSATNIEEAKKLQFVDYLNQVFGQDEEARTIINDFTDRTEHKVLNANKL</sequence>
<organism evidence="1 2">
    <name type="scientific">Hymenobacter perfusus</name>
    <dbReference type="NCBI Taxonomy" id="1236770"/>
    <lineage>
        <taxon>Bacteria</taxon>
        <taxon>Pseudomonadati</taxon>
        <taxon>Bacteroidota</taxon>
        <taxon>Cytophagia</taxon>
        <taxon>Cytophagales</taxon>
        <taxon>Hymenobacteraceae</taxon>
        <taxon>Hymenobacter</taxon>
    </lineage>
</organism>
<comment type="caution">
    <text evidence="1">The sequence shown here is derived from an EMBL/GenBank/DDBJ whole genome shotgun (WGS) entry which is preliminary data.</text>
</comment>
<evidence type="ECO:0000313" key="2">
    <source>
        <dbReference type="Proteomes" id="UP000270291"/>
    </source>
</evidence>
<accession>A0A3R9MI49</accession>
<protein>
    <submittedName>
        <fullName evidence="1">Uncharacterized protein</fullName>
    </submittedName>
</protein>
<reference evidence="1 2" key="1">
    <citation type="submission" date="2018-12" db="EMBL/GenBank/DDBJ databases">
        <authorList>
            <person name="Feng G."/>
            <person name="Zhu H."/>
        </authorList>
    </citation>
    <scope>NUCLEOTIDE SEQUENCE [LARGE SCALE GENOMIC DNA]</scope>
    <source>
        <strain evidence="1 2">LMG 26000</strain>
    </source>
</reference>
<dbReference type="EMBL" id="RWIU01000001">
    <property type="protein sequence ID" value="RSK46368.1"/>
    <property type="molecule type" value="Genomic_DNA"/>
</dbReference>
<dbReference type="AlphaFoldDB" id="A0A3R9MI49"/>
<gene>
    <name evidence="1" type="ORF">EI293_04145</name>
</gene>
<proteinExistence type="predicted"/>